<proteinExistence type="inferred from homology"/>
<dbReference type="InterPro" id="IPR003400">
    <property type="entry name" value="ExbD"/>
</dbReference>
<dbReference type="Pfam" id="PF02472">
    <property type="entry name" value="ExbD"/>
    <property type="match status" value="1"/>
</dbReference>
<evidence type="ECO:0000256" key="2">
    <source>
        <dbReference type="ARBA" id="ARBA00005811"/>
    </source>
</evidence>
<sequence length="219" mass="24581">MDVDLSEGKGGKQKKMSTRVDFTPMVDMMMLLITFFMVCTSLAKPQSMELSMPSNDKNVNDADKSVSKESYTITLYLAKDNKLYYIKGIPKYDDPSCLKLTDWSKDGIRKVLRTHVTEDGTQPVLQVLTAKEALDKKRLADPKKYTDSIYNAELAKIKAGEIDGGKISTMTIVIKSTDDAKYKNMVDALDEMQINGIGKYVIDKLSDKDLQLLKKANIQ</sequence>
<protein>
    <submittedName>
        <fullName evidence="8">Biopolymer transporter ExbD</fullName>
    </submittedName>
</protein>
<comment type="similarity">
    <text evidence="2 7">Belongs to the ExbD/TolR family.</text>
</comment>
<evidence type="ECO:0000256" key="1">
    <source>
        <dbReference type="ARBA" id="ARBA00004162"/>
    </source>
</evidence>
<accession>A0ABS6YB51</accession>
<evidence type="ECO:0000256" key="4">
    <source>
        <dbReference type="ARBA" id="ARBA00022692"/>
    </source>
</evidence>
<evidence type="ECO:0000313" key="9">
    <source>
        <dbReference type="Proteomes" id="UP000788426"/>
    </source>
</evidence>
<evidence type="ECO:0000256" key="5">
    <source>
        <dbReference type="ARBA" id="ARBA00022989"/>
    </source>
</evidence>
<dbReference type="PANTHER" id="PTHR30558:SF3">
    <property type="entry name" value="BIOPOLYMER TRANSPORT PROTEIN EXBD-RELATED"/>
    <property type="match status" value="1"/>
</dbReference>
<keyword evidence="9" id="KW-1185">Reference proteome</keyword>
<keyword evidence="4 7" id="KW-0812">Transmembrane</keyword>
<comment type="subcellular location">
    <subcellularLocation>
        <location evidence="1">Cell membrane</location>
        <topology evidence="1">Single-pass membrane protein</topology>
    </subcellularLocation>
    <subcellularLocation>
        <location evidence="7">Cell membrane</location>
        <topology evidence="7">Single-pass type II membrane protein</topology>
    </subcellularLocation>
</comment>
<gene>
    <name evidence="8" type="ORF">KZO38_03335</name>
</gene>
<name>A0ABS6YB51_9BACT</name>
<keyword evidence="6" id="KW-0472">Membrane</keyword>
<keyword evidence="7" id="KW-0653">Protein transport</keyword>
<keyword evidence="3" id="KW-1003">Cell membrane</keyword>
<dbReference type="PANTHER" id="PTHR30558">
    <property type="entry name" value="EXBD MEMBRANE COMPONENT OF PMF-DRIVEN MACROMOLECULE IMPORT SYSTEM"/>
    <property type="match status" value="1"/>
</dbReference>
<organism evidence="8 9">
    <name type="scientific">Hoylesella nanceiensis</name>
    <dbReference type="NCBI Taxonomy" id="425941"/>
    <lineage>
        <taxon>Bacteria</taxon>
        <taxon>Pseudomonadati</taxon>
        <taxon>Bacteroidota</taxon>
        <taxon>Bacteroidia</taxon>
        <taxon>Bacteroidales</taxon>
        <taxon>Prevotellaceae</taxon>
        <taxon>Hoylesella</taxon>
    </lineage>
</organism>
<reference evidence="8 9" key="1">
    <citation type="submission" date="2021-07" db="EMBL/GenBank/DDBJ databases">
        <title>Genomic diversity and antimicrobial resistance of Prevotella spp. isolated from chronic lung disease airways.</title>
        <authorList>
            <person name="Webb K.A."/>
            <person name="Olagoke O.S."/>
            <person name="Baird T."/>
            <person name="Neill J."/>
            <person name="Pham A."/>
            <person name="Wells T.J."/>
            <person name="Ramsay K.A."/>
            <person name="Bell S.C."/>
            <person name="Sarovich D.S."/>
            <person name="Price E.P."/>
        </authorList>
    </citation>
    <scope>NUCLEOTIDE SEQUENCE [LARGE SCALE GENOMIC DNA]</scope>
    <source>
        <strain evidence="8 9">SCHI0011.S.12</strain>
    </source>
</reference>
<dbReference type="RefSeq" id="WP_219479861.1">
    <property type="nucleotide sequence ID" value="NZ_CAUTUP010000003.1"/>
</dbReference>
<keyword evidence="5" id="KW-1133">Transmembrane helix</keyword>
<dbReference type="EMBL" id="JAHXCT010000002">
    <property type="protein sequence ID" value="MBW4768794.1"/>
    <property type="molecule type" value="Genomic_DNA"/>
</dbReference>
<evidence type="ECO:0000256" key="6">
    <source>
        <dbReference type="ARBA" id="ARBA00023136"/>
    </source>
</evidence>
<evidence type="ECO:0000256" key="3">
    <source>
        <dbReference type="ARBA" id="ARBA00022475"/>
    </source>
</evidence>
<evidence type="ECO:0000313" key="8">
    <source>
        <dbReference type="EMBL" id="MBW4768794.1"/>
    </source>
</evidence>
<dbReference type="Proteomes" id="UP000788426">
    <property type="component" value="Unassembled WGS sequence"/>
</dbReference>
<evidence type="ECO:0000256" key="7">
    <source>
        <dbReference type="RuleBase" id="RU003879"/>
    </source>
</evidence>
<comment type="caution">
    <text evidence="8">The sequence shown here is derived from an EMBL/GenBank/DDBJ whole genome shotgun (WGS) entry which is preliminary data.</text>
</comment>
<keyword evidence="7" id="KW-0813">Transport</keyword>